<protein>
    <recommendedName>
        <fullName evidence="4">SbsA Ig-like domain-containing protein</fullName>
    </recommendedName>
</protein>
<keyword evidence="1" id="KW-0732">Signal</keyword>
<evidence type="ECO:0000313" key="3">
    <source>
        <dbReference type="Proteomes" id="UP001321582"/>
    </source>
</evidence>
<dbReference type="KEGG" id="haby:HLVA_01610"/>
<dbReference type="PROSITE" id="PS51257">
    <property type="entry name" value="PROKAR_LIPOPROTEIN"/>
    <property type="match status" value="1"/>
</dbReference>
<keyword evidence="3" id="KW-1185">Reference proteome</keyword>
<dbReference type="SUPFAM" id="SSF49464">
    <property type="entry name" value="Carboxypeptidase regulatory domain-like"/>
    <property type="match status" value="1"/>
</dbReference>
<dbReference type="InterPro" id="IPR008969">
    <property type="entry name" value="CarboxyPept-like_regulatory"/>
</dbReference>
<proteinExistence type="predicted"/>
<name>A0AAU9DBH5_9FUSO</name>
<dbReference type="EMBL" id="AP027059">
    <property type="protein sequence ID" value="BDU49592.1"/>
    <property type="molecule type" value="Genomic_DNA"/>
</dbReference>
<sequence length="1350" mass="145309">MKKILTLAVALLALSFAGCFTDKTTTEDNTTKQETTTTVTTEGKIVNTASPKGIFAGVVRDSFNNPLEAVTVSIGGKSIVTDKTGTFKIEGLDVGGAGAGKEVSYTAVFSKKNYLSITKSIVFKEDTLTNDDTNATIHIDATTGTSVNSGEDGLIVGTVVIPLNNATATVDAEMVELVTAKGTISLPETLSTTAAIKVIPYISGSSVPMSDYSQEISDSLEYTIKNIPAQETSVTLKIYINGNIYASYYVNEEAVNFHTAKRIDSKVQGGQREVIQNFSAKKYGEVSGIVYKNYKLANATDNTVGAGAKVELYRDVYPSPVKMGEAFTNAAGKYIIHEILPGVYSLKLLDFDKENDGEFDFVNGKTFMDIAVAEGDNVTNGVSPYSIVKDLWFTGYQNYSVSGKVEAGIEGNIIANVNVKVYYSSTNKLLKETRTTTTGAFSVSGIQFKNIKIVAEAIDTDNNLINNFNQATKDITNNEGIDVNDVYLFMAPNSDEYGLHVVSTNFTMKKTVSGETKLLTKVNGVEPNGTVVLTFDNAVSTDSENEILAKLDKVVKLIGSSDVDIDYSFDSTRKIMTITPKKPLTGNLYTVWINSELATSNGYKYSVANTINTDLLNSTNVDIDVEAYQLKVAGASFLTKDEYGNWSANDVEGQDANTAIAITFNKEISQSKITELVNKGENIVTVTDMATLKDILTDYTFDTANKIMTISPKVSLTPGNQYRITLNSELKAKSASDNGLDIKINGDKVFTGKIYKANNESLTSIKPEIFIDGAYVDNYTASNFAMDWNFGNAGIYKTTDLDETVQTYGASSFDVKFSVSGLESKKANIKEFDIYAKTESSYWEKLSAININAITKTEWKLGVKKTTVNLNNVNGLDSSDKLKWGESLEIIVIPVDAKGKPADFPTTEDATKVLTLKDNYGVKLAGLNGTSLLNAGTNTLTMSEDIYPAGYGVTITGINSNIGINTTTAGAVSNLRIGSSLNELKFEAYPTSKFVVGADYNHGESDPANRLTLVSSNGLYDGMKLETTDGEIVVSNIVNGTTIDFSYVATPFDMAKDVEFTISKDNTDIYSRADSTKVYNITGTGYGEIHEIAVSAYADGGDGDYTNGGIVTLSGTNPLLGVTSGMVLSLHDNNGVVTTNINVTVTNVGTNGNDKQFSTSSSIEGLTTGGTSFVVTNIYQLTGVTSVNSLIIGEKLYLEHATDGTSKEVTIMAVDNLNNIVKISASPENYTKSFKLKTVDTTAKTFIAKEVKKYAVGDKVVINKDTSSIIATGTNIMTNITGISPVETVGGTKLYKYTTTDDITGAAENQTIDFVSNVQLKVVAKDSSENMIQADDDTLRYDEAKGWIID</sequence>
<reference evidence="2 3" key="1">
    <citation type="submission" date="2022-11" db="EMBL/GenBank/DDBJ databases">
        <title>Haliovirga abyssi gen. nov., sp. nov., a mesophilic fermentative bacterium isolated from the Iheya North hydrothermal field and the proposal of Haliovirgaceae fam. nov.</title>
        <authorList>
            <person name="Miyazaki U."/>
            <person name="Tame A."/>
            <person name="Miyazaki J."/>
            <person name="Takai K."/>
            <person name="Sawayama S."/>
            <person name="Kitajima M."/>
            <person name="Okamoto A."/>
            <person name="Nakagawa S."/>
        </authorList>
    </citation>
    <scope>NUCLEOTIDE SEQUENCE [LARGE SCALE GENOMIC DNA]</scope>
    <source>
        <strain evidence="2 3">IC12</strain>
    </source>
</reference>
<evidence type="ECO:0000313" key="2">
    <source>
        <dbReference type="EMBL" id="BDU49592.1"/>
    </source>
</evidence>
<evidence type="ECO:0008006" key="4">
    <source>
        <dbReference type="Google" id="ProtNLM"/>
    </source>
</evidence>
<evidence type="ECO:0000256" key="1">
    <source>
        <dbReference type="SAM" id="SignalP"/>
    </source>
</evidence>
<accession>A0AAU9DBH5</accession>
<organism evidence="2 3">
    <name type="scientific">Haliovirga abyssi</name>
    <dbReference type="NCBI Taxonomy" id="2996794"/>
    <lineage>
        <taxon>Bacteria</taxon>
        <taxon>Fusobacteriati</taxon>
        <taxon>Fusobacteriota</taxon>
        <taxon>Fusobacteriia</taxon>
        <taxon>Fusobacteriales</taxon>
        <taxon>Haliovirgaceae</taxon>
        <taxon>Haliovirga</taxon>
    </lineage>
</organism>
<gene>
    <name evidence="2" type="ORF">HLVA_01610</name>
</gene>
<feature type="chain" id="PRO_5043325310" description="SbsA Ig-like domain-containing protein" evidence="1">
    <location>
        <begin position="22"/>
        <end position="1350"/>
    </location>
</feature>
<dbReference type="RefSeq" id="WP_307904542.1">
    <property type="nucleotide sequence ID" value="NZ_AP027059.1"/>
</dbReference>
<dbReference type="Proteomes" id="UP001321582">
    <property type="component" value="Chromosome"/>
</dbReference>
<feature type="signal peptide" evidence="1">
    <location>
        <begin position="1"/>
        <end position="21"/>
    </location>
</feature>